<feature type="compositionally biased region" description="Acidic residues" evidence="9">
    <location>
        <begin position="1762"/>
        <end position="1776"/>
    </location>
</feature>
<evidence type="ECO:0000259" key="10">
    <source>
        <dbReference type="PROSITE" id="PS50878"/>
    </source>
</evidence>
<evidence type="ECO:0000256" key="3">
    <source>
        <dbReference type="ARBA" id="ARBA00012180"/>
    </source>
</evidence>
<accession>A0AAE0RKC4</accession>
<organism evidence="11 12">
    <name type="scientific">Hemibagrus guttatus</name>
    <dbReference type="NCBI Taxonomy" id="175788"/>
    <lineage>
        <taxon>Eukaryota</taxon>
        <taxon>Metazoa</taxon>
        <taxon>Chordata</taxon>
        <taxon>Craniata</taxon>
        <taxon>Vertebrata</taxon>
        <taxon>Euteleostomi</taxon>
        <taxon>Actinopterygii</taxon>
        <taxon>Neopterygii</taxon>
        <taxon>Teleostei</taxon>
        <taxon>Ostariophysi</taxon>
        <taxon>Siluriformes</taxon>
        <taxon>Bagridae</taxon>
        <taxon>Hemibagrus</taxon>
    </lineage>
</organism>
<comment type="caution">
    <text evidence="11">The sequence shown here is derived from an EMBL/GenBank/DDBJ whole genome shotgun (WGS) entry which is preliminary data.</text>
</comment>
<dbReference type="GO" id="GO:0070182">
    <property type="term" value="F:DNA polymerase binding"/>
    <property type="evidence" value="ECO:0007669"/>
    <property type="project" value="TreeGrafter"/>
</dbReference>
<dbReference type="GO" id="GO:0004523">
    <property type="term" value="F:RNA-DNA hybrid ribonuclease activity"/>
    <property type="evidence" value="ECO:0007669"/>
    <property type="project" value="UniProtKB-EC"/>
</dbReference>
<comment type="similarity">
    <text evidence="2">Belongs to the beta type-B retroviral polymerase family. HERV class-II K(HML-2) pol subfamily.</text>
</comment>
<comment type="subcellular location">
    <subcellularLocation>
        <location evidence="1">Nucleus</location>
    </subcellularLocation>
</comment>
<comment type="similarity">
    <text evidence="7">Belongs to the Fanconi anemia protein FANCD2 family.</text>
</comment>
<feature type="compositionally biased region" description="Polar residues" evidence="9">
    <location>
        <begin position="857"/>
        <end position="866"/>
    </location>
</feature>
<feature type="domain" description="Reverse transcriptase" evidence="10">
    <location>
        <begin position="989"/>
        <end position="1253"/>
    </location>
</feature>
<dbReference type="SUPFAM" id="SSF56672">
    <property type="entry name" value="DNA/RNA polymerases"/>
    <property type="match status" value="1"/>
</dbReference>
<evidence type="ECO:0000313" key="11">
    <source>
        <dbReference type="EMBL" id="KAK3556823.1"/>
    </source>
</evidence>
<keyword evidence="4" id="KW-1017">Isopeptide bond</keyword>
<feature type="compositionally biased region" description="Low complexity" evidence="9">
    <location>
        <begin position="877"/>
        <end position="888"/>
    </location>
</feature>
<evidence type="ECO:0000256" key="9">
    <source>
        <dbReference type="SAM" id="MobiDB-lite"/>
    </source>
</evidence>
<dbReference type="PANTHER" id="PTHR32086:SF0">
    <property type="entry name" value="FANCONI ANEMIA GROUP D2 PROTEIN"/>
    <property type="match status" value="1"/>
</dbReference>
<dbReference type="InterPro" id="IPR043128">
    <property type="entry name" value="Rev_trsase/Diguanyl_cyclase"/>
</dbReference>
<keyword evidence="8" id="KW-0175">Coiled coil</keyword>
<dbReference type="Pfam" id="PF14631">
    <property type="entry name" value="FancD2"/>
    <property type="match status" value="2"/>
</dbReference>
<dbReference type="PANTHER" id="PTHR32086">
    <property type="entry name" value="FANCONI ANEMIA GROUP D2 PROTEIN"/>
    <property type="match status" value="1"/>
</dbReference>
<reference evidence="11" key="1">
    <citation type="submission" date="2023-06" db="EMBL/GenBank/DDBJ databases">
        <title>Male Hemibagrus guttatus genome.</title>
        <authorList>
            <person name="Bian C."/>
        </authorList>
    </citation>
    <scope>NUCLEOTIDE SEQUENCE</scope>
    <source>
        <strain evidence="11">Male_cb2023</strain>
        <tissue evidence="11">Muscle</tissue>
    </source>
</reference>
<proteinExistence type="inferred from homology"/>
<evidence type="ECO:0000256" key="6">
    <source>
        <dbReference type="ARBA" id="ARBA00023242"/>
    </source>
</evidence>
<dbReference type="InterPro" id="IPR043502">
    <property type="entry name" value="DNA/RNA_pol_sf"/>
</dbReference>
<dbReference type="Gene3D" id="3.30.70.270">
    <property type="match status" value="1"/>
</dbReference>
<evidence type="ECO:0000256" key="2">
    <source>
        <dbReference type="ARBA" id="ARBA00010879"/>
    </source>
</evidence>
<dbReference type="PROSITE" id="PS50878">
    <property type="entry name" value="RT_POL"/>
    <property type="match status" value="1"/>
</dbReference>
<dbReference type="EMBL" id="JAUCMX010000001">
    <property type="protein sequence ID" value="KAK3556823.1"/>
    <property type="molecule type" value="Genomic_DNA"/>
</dbReference>
<keyword evidence="5" id="KW-0832">Ubl conjugation</keyword>
<dbReference type="GO" id="GO:1990918">
    <property type="term" value="P:double-strand break repair involved in meiotic recombination"/>
    <property type="evidence" value="ECO:0007669"/>
    <property type="project" value="TreeGrafter"/>
</dbReference>
<evidence type="ECO:0000256" key="1">
    <source>
        <dbReference type="ARBA" id="ARBA00004123"/>
    </source>
</evidence>
<dbReference type="Proteomes" id="UP001274896">
    <property type="component" value="Unassembled WGS sequence"/>
</dbReference>
<dbReference type="GO" id="GO:0036297">
    <property type="term" value="P:interstrand cross-link repair"/>
    <property type="evidence" value="ECO:0007669"/>
    <property type="project" value="TreeGrafter"/>
</dbReference>
<sequence length="1776" mass="201072">MMRKKKRSSSLSLDEDPASRDVPKAKKSKSAGRPAKSLSASVPDSVFGHMLQESGVILRQGNMANEIAVDQAVFQKRLQQHLRKNPRYPNIIQEFISGLESHAEDPERFRNCLLPCVPRCASEGDTSSSSFQESLTLVINTLFEKLPEFMFEGVGEDGLNIPHLIINQLKWLDRVVDCKDLGSKLMQLVSVAPIEIQRDIITSLPEILEDSQHGDMARELNALLQQNTQLTVPILDALSSLNLSTSLLSEVRGAVMTTVAAVQLEDLPVVVKFILHSISASDANEVVCDLRKKLELEQCASVLHASQSLEKSKKKRGSSSVPACSSKDSVALVLEVIKSAVRFQKTLSEAWLKAIENVNEPEDHKVVDVLVLLILHSTNANQSRRGAERVLKAKVRGGLIQEALLNKTFRDYAQVMRGYFPSILSLAQGLLRSTDCCVVPFGGHIYKQAFTAFDSYCQQEVVGSLVTHVCSGVSGEVDVALELLCDLVSQKPTEMAQYAVFVKGILDYMDNLSPQQIRRLFHVLSCLAFGQDQHGSHIQDDMHIVIRKQLSSTVPKYKRIGIIGAVMMVGSMAARRNRSEGSQGGSLPKDTHRQVTALLELVQSCSEGSAEASALYYDELANLLNNYRLDPLVQAWIGKSVLEDFQEDFVVDLGPEIPGSFPFTASAMYNLDEDESQGGIAINLLPLMAKDLLHKADSNRDSGRHVSPLCLSSFFRLLRLCEEEQHQGDLEEIDALLGCPLILTDMEVVEKVESLSKTEREFLCSLLFYTINWFREVVNAFCKLKDPEMKMKVITRLQNISYLQTLLEKCLAASPGFMPPLANFDCESAEVLPFASSVAPAKKAKKESTGKKRKGSASKNSSTDGSQLEEAAEADEPQAQANDNAADASHTPLLCSEVIRETGRKVLGVSSGRRKEDKETWWWNEEVQDSIQRKRLAKKKWDMDRTEENRQEYKELQRRVKREVSKAKQKAYDGLYTRLDTREGQKDLYRLARQRDRDGKDVQQVRVIKDRDGRVLTSEESVQRRWKEYFEELMNEENEREKRVEGVNSVEQKVDKIRKDEVRKALKRMKSGKAVDPDDIPVEVWKCLGEAAVEFLANLFNRVLENLEKAYDRVPREELWYCMRKSGVAEKYVRVVQDMYERSRTVVRCAVGQTEEFNVEVGLHQGSALSPFLFAIVMDQLSEEVRQESPWTVMFADDIVICSESREQVEENLERWRFALERRGMKDPPEKEVKAGVSLSSYWPYFRELDMEVLNVLQCGLLSRSVLDTELHSKVREEVQLGPAELVFLLEDMWRKLDFSLAAAPAKKAPFLKVKADRTVGFSHLQQKSSKDVATCCVELLATLCTHLENCHNHFQTLLSENQGVVDALGVDMNLQQLMCSAYQLLLQVLHTTFSWSGFSQPEQRPLLKSAVSVLASRLKEKDADLTLEQLIKHSFEYLLNFRSTVPSLNTALILTQLLIVLSQYGRSNHTFYREHTASLAKHFLCQEWVTGSGARERGTKHNDALQSLLSIYLGHAADVLKAVEEITENGISELIDAAKDASSRSWHTLNRQTFLVYYKVMMAELEKYIRKIPPGKQTDTREVQREKLLVWNLAVRDFHILINMVKVFDSRPVLNVCLKYGRLFLECFLKLGMPLLDYSFKKHKEDVQSLLKTIQLSTRQLHHMCGHSKKNQIRQDTALTNHVPALKKHLEQFVYRVKAMLTLNQCQEAFWLGNLKNRDLKGEEILSQHSQESEDEDEESSQQQDGNEDEESDAEVKENGREEDEEEEEDSDVSD</sequence>
<keyword evidence="12" id="KW-1185">Reference proteome</keyword>
<evidence type="ECO:0000256" key="8">
    <source>
        <dbReference type="SAM" id="Coils"/>
    </source>
</evidence>
<dbReference type="EC" id="3.1.26.4" evidence="3"/>
<feature type="region of interest" description="Disordered" evidence="9">
    <location>
        <begin position="1725"/>
        <end position="1776"/>
    </location>
</feature>
<evidence type="ECO:0000256" key="4">
    <source>
        <dbReference type="ARBA" id="ARBA00022499"/>
    </source>
</evidence>
<feature type="region of interest" description="Disordered" evidence="9">
    <location>
        <begin position="843"/>
        <end position="888"/>
    </location>
</feature>
<evidence type="ECO:0000256" key="7">
    <source>
        <dbReference type="ARBA" id="ARBA00093456"/>
    </source>
</evidence>
<dbReference type="InterPro" id="IPR000477">
    <property type="entry name" value="RT_dom"/>
</dbReference>
<evidence type="ECO:0000256" key="5">
    <source>
        <dbReference type="ARBA" id="ARBA00022843"/>
    </source>
</evidence>
<evidence type="ECO:0000313" key="12">
    <source>
        <dbReference type="Proteomes" id="UP001274896"/>
    </source>
</evidence>
<dbReference type="SUPFAM" id="SSF48371">
    <property type="entry name" value="ARM repeat"/>
    <property type="match status" value="1"/>
</dbReference>
<dbReference type="GO" id="GO:0005634">
    <property type="term" value="C:nucleus"/>
    <property type="evidence" value="ECO:0007669"/>
    <property type="project" value="UniProtKB-SubCell"/>
</dbReference>
<dbReference type="GO" id="GO:0031573">
    <property type="term" value="P:mitotic intra-S DNA damage checkpoint signaling"/>
    <property type="evidence" value="ECO:0007669"/>
    <property type="project" value="TreeGrafter"/>
</dbReference>
<feature type="coiled-coil region" evidence="8">
    <location>
        <begin position="936"/>
        <end position="970"/>
    </location>
</feature>
<feature type="region of interest" description="Disordered" evidence="9">
    <location>
        <begin position="1"/>
        <end position="40"/>
    </location>
</feature>
<name>A0AAE0RKC4_9TELE</name>
<feature type="compositionally biased region" description="Acidic residues" evidence="9">
    <location>
        <begin position="1734"/>
        <end position="1754"/>
    </location>
</feature>
<dbReference type="GO" id="GO:0007129">
    <property type="term" value="P:homologous chromosome pairing at meiosis"/>
    <property type="evidence" value="ECO:0007669"/>
    <property type="project" value="TreeGrafter"/>
</dbReference>
<gene>
    <name evidence="11" type="ORF">QTP70_022259</name>
</gene>
<dbReference type="GO" id="GO:0000793">
    <property type="term" value="C:condensed chromosome"/>
    <property type="evidence" value="ECO:0007669"/>
    <property type="project" value="TreeGrafter"/>
</dbReference>
<dbReference type="InterPro" id="IPR016024">
    <property type="entry name" value="ARM-type_fold"/>
</dbReference>
<dbReference type="InterPro" id="IPR029448">
    <property type="entry name" value="FANCD2"/>
</dbReference>
<protein>
    <recommendedName>
        <fullName evidence="3">ribonuclease H</fullName>
        <ecNumber evidence="3">3.1.26.4</ecNumber>
    </recommendedName>
</protein>
<keyword evidence="6" id="KW-0539">Nucleus</keyword>